<reference evidence="2" key="3">
    <citation type="submission" date="2015-06" db="UniProtKB">
        <authorList>
            <consortium name="EnsemblMetazoa"/>
        </authorList>
    </citation>
    <scope>IDENTIFICATION</scope>
</reference>
<protein>
    <submittedName>
        <fullName evidence="1 2">Uncharacterized protein</fullName>
    </submittedName>
</protein>
<organism evidence="1">
    <name type="scientific">Capitella teleta</name>
    <name type="common">Polychaete worm</name>
    <dbReference type="NCBI Taxonomy" id="283909"/>
    <lineage>
        <taxon>Eukaryota</taxon>
        <taxon>Metazoa</taxon>
        <taxon>Spiralia</taxon>
        <taxon>Lophotrochozoa</taxon>
        <taxon>Annelida</taxon>
        <taxon>Polychaeta</taxon>
        <taxon>Sedentaria</taxon>
        <taxon>Scolecida</taxon>
        <taxon>Capitellidae</taxon>
        <taxon>Capitella</taxon>
    </lineage>
</organism>
<dbReference type="HOGENOM" id="CLU_1612363_0_0_1"/>
<name>R7UT43_CAPTE</name>
<dbReference type="EMBL" id="KB298038">
    <property type="protein sequence ID" value="ELU09679.1"/>
    <property type="molecule type" value="Genomic_DNA"/>
</dbReference>
<dbReference type="Proteomes" id="UP000014760">
    <property type="component" value="Unassembled WGS sequence"/>
</dbReference>
<dbReference type="EMBL" id="AMQN01006292">
    <property type="status" value="NOT_ANNOTATED_CDS"/>
    <property type="molecule type" value="Genomic_DNA"/>
</dbReference>
<dbReference type="EnsemblMetazoa" id="CapteT208333">
    <property type="protein sequence ID" value="CapteP208333"/>
    <property type="gene ID" value="CapteG208333"/>
</dbReference>
<reference evidence="1 3" key="2">
    <citation type="journal article" date="2013" name="Nature">
        <title>Insights into bilaterian evolution from three spiralian genomes.</title>
        <authorList>
            <person name="Simakov O."/>
            <person name="Marletaz F."/>
            <person name="Cho S.J."/>
            <person name="Edsinger-Gonzales E."/>
            <person name="Havlak P."/>
            <person name="Hellsten U."/>
            <person name="Kuo D.H."/>
            <person name="Larsson T."/>
            <person name="Lv J."/>
            <person name="Arendt D."/>
            <person name="Savage R."/>
            <person name="Osoegawa K."/>
            <person name="de Jong P."/>
            <person name="Grimwood J."/>
            <person name="Chapman J.A."/>
            <person name="Shapiro H."/>
            <person name="Aerts A."/>
            <person name="Otillar R.P."/>
            <person name="Terry A.Y."/>
            <person name="Boore J.L."/>
            <person name="Grigoriev I.V."/>
            <person name="Lindberg D.R."/>
            <person name="Seaver E.C."/>
            <person name="Weisblat D.A."/>
            <person name="Putnam N.H."/>
            <person name="Rokhsar D.S."/>
        </authorList>
    </citation>
    <scope>NUCLEOTIDE SEQUENCE</scope>
    <source>
        <strain evidence="1 3">I ESC-2004</strain>
    </source>
</reference>
<keyword evidence="3" id="KW-1185">Reference proteome</keyword>
<proteinExistence type="predicted"/>
<sequence length="165" mass="19448">MANRGSRDHSSPGAAAMWRSNGTPHLLKQQQQKLSDQKWRQNLYGRSYGDTSNRLILPPLPVKTTANGTYGNHYRYGRVSLNYLPSVTKNREISQYRRQLVRSSDEYGVFWKKYLDTESSEARVKYSLPDEGILLRRRLQQQEFRPSFMRESLELQNGYWRPCRE</sequence>
<reference evidence="3" key="1">
    <citation type="submission" date="2012-12" db="EMBL/GenBank/DDBJ databases">
        <authorList>
            <person name="Hellsten U."/>
            <person name="Grimwood J."/>
            <person name="Chapman J.A."/>
            <person name="Shapiro H."/>
            <person name="Aerts A."/>
            <person name="Otillar R.P."/>
            <person name="Terry A.Y."/>
            <person name="Boore J.L."/>
            <person name="Simakov O."/>
            <person name="Marletaz F."/>
            <person name="Cho S.-J."/>
            <person name="Edsinger-Gonzales E."/>
            <person name="Havlak P."/>
            <person name="Kuo D.-H."/>
            <person name="Larsson T."/>
            <person name="Lv J."/>
            <person name="Arendt D."/>
            <person name="Savage R."/>
            <person name="Osoegawa K."/>
            <person name="de Jong P."/>
            <person name="Lindberg D.R."/>
            <person name="Seaver E.C."/>
            <person name="Weisblat D.A."/>
            <person name="Putnam N.H."/>
            <person name="Grigoriev I.V."/>
            <person name="Rokhsar D.S."/>
        </authorList>
    </citation>
    <scope>NUCLEOTIDE SEQUENCE</scope>
    <source>
        <strain evidence="3">I ESC-2004</strain>
    </source>
</reference>
<evidence type="ECO:0000313" key="2">
    <source>
        <dbReference type="EnsemblMetazoa" id="CapteP208333"/>
    </source>
</evidence>
<gene>
    <name evidence="1" type="ORF">CAPTEDRAFT_208333</name>
</gene>
<evidence type="ECO:0000313" key="1">
    <source>
        <dbReference type="EMBL" id="ELU09679.1"/>
    </source>
</evidence>
<dbReference type="AlphaFoldDB" id="R7UT43"/>
<evidence type="ECO:0000313" key="3">
    <source>
        <dbReference type="Proteomes" id="UP000014760"/>
    </source>
</evidence>
<accession>R7UT43</accession>